<protein>
    <submittedName>
        <fullName evidence="2">Polyhydroxyalkanoic acid synthase</fullName>
    </submittedName>
</protein>
<accession>A0A0W8FTI1</accession>
<dbReference type="InterPro" id="IPR029058">
    <property type="entry name" value="AB_hydrolase_fold"/>
</dbReference>
<reference evidence="2" key="1">
    <citation type="journal article" date="2015" name="Proc. Natl. Acad. Sci. U.S.A.">
        <title>Networks of energetic and metabolic interactions define dynamics in microbial communities.</title>
        <authorList>
            <person name="Embree M."/>
            <person name="Liu J.K."/>
            <person name="Al-Bassam M.M."/>
            <person name="Zengler K."/>
        </authorList>
    </citation>
    <scope>NUCLEOTIDE SEQUENCE</scope>
</reference>
<evidence type="ECO:0000259" key="1">
    <source>
        <dbReference type="Pfam" id="PF00561"/>
    </source>
</evidence>
<dbReference type="PANTHER" id="PTHR36837">
    <property type="entry name" value="POLY(3-HYDROXYALKANOATE) POLYMERASE SUBUNIT PHAC"/>
    <property type="match status" value="1"/>
</dbReference>
<sequence>MSIGNNTKITPDELMQVCGFSPADNTENIPTALPWKSKMVGQQIRSLFDYKRTLDYMSKDLWLYGPFAISAMWQSAILDSVLRHVKASARLAVGASRNPDAIADMNGWIYKSYSRLLYTLTGFFIRDGKFNREKAQMICTTPKGKEYLKNYMDEFCQLENQYNNVGLTRLKAMKELSKCLVVLITEQPFSNGYLPFAKKNPDGTLATSFEQYLAENRTRLENLYEANAFDIKEFSERATLGKIGCSRYEYVEGSLNHRVRLRHYLVPEGIMPNGKIIYMATPLINKPELFDLASGKSVVEALLKKGYSIYMVDHGNPGWEETELGLDFYGKTIPDLYLDIIKNRHPQDEIYIMAYCMGGTLILPYLARRAEERLAAGLPMDIKKIALMASPVKFDDKDSGHNPIRSLIRRDYDPYLMKELFGPVNIPPQVIEAGMNEIQPGVQHTVVLGFYGRAEMKESITDAAPFLYWLTHGTKFPISAHIQWIQNIFIGNQVYEEKYCLPSTNPRFDGKPVNMTILKKAGVRIFDYKGSRDPIAPAGSCVAGETWGMVDKGNIKFTSEGLNRVIEKNIGHIFVVSRRLLAEFLALVEEFYAEPLVSQPVIVKTKDKEKPDAASNVVDIKKIQMEK</sequence>
<dbReference type="InterPro" id="IPR000073">
    <property type="entry name" value="AB_hydrolase_1"/>
</dbReference>
<dbReference type="SUPFAM" id="SSF53474">
    <property type="entry name" value="alpha/beta-Hydrolases"/>
    <property type="match status" value="1"/>
</dbReference>
<name>A0A0W8FTI1_9ZZZZ</name>
<dbReference type="Pfam" id="PF00561">
    <property type="entry name" value="Abhydrolase_1"/>
    <property type="match status" value="1"/>
</dbReference>
<dbReference type="AlphaFoldDB" id="A0A0W8FTI1"/>
<dbReference type="InterPro" id="IPR051321">
    <property type="entry name" value="PHA/PHB_synthase"/>
</dbReference>
<comment type="caution">
    <text evidence="2">The sequence shown here is derived from an EMBL/GenBank/DDBJ whole genome shotgun (WGS) entry which is preliminary data.</text>
</comment>
<dbReference type="Gene3D" id="3.40.50.1820">
    <property type="entry name" value="alpha/beta hydrolase"/>
    <property type="match status" value="1"/>
</dbReference>
<dbReference type="PANTHER" id="PTHR36837:SF2">
    <property type="entry name" value="POLY(3-HYDROXYALKANOATE) POLYMERASE SUBUNIT PHAC"/>
    <property type="match status" value="1"/>
</dbReference>
<feature type="domain" description="AB hydrolase-1" evidence="1">
    <location>
        <begin position="298"/>
        <end position="394"/>
    </location>
</feature>
<organism evidence="2">
    <name type="scientific">hydrocarbon metagenome</name>
    <dbReference type="NCBI Taxonomy" id="938273"/>
    <lineage>
        <taxon>unclassified sequences</taxon>
        <taxon>metagenomes</taxon>
        <taxon>ecological metagenomes</taxon>
    </lineage>
</organism>
<proteinExistence type="predicted"/>
<evidence type="ECO:0000313" key="2">
    <source>
        <dbReference type="EMBL" id="KUG24186.1"/>
    </source>
</evidence>
<gene>
    <name evidence="2" type="ORF">ASZ90_005982</name>
</gene>
<dbReference type="EMBL" id="LNQE01000857">
    <property type="protein sequence ID" value="KUG24186.1"/>
    <property type="molecule type" value="Genomic_DNA"/>
</dbReference>